<comment type="caution">
    <text evidence="1">The sequence shown here is derived from an EMBL/GenBank/DDBJ whole genome shotgun (WGS) entry which is preliminary data.</text>
</comment>
<dbReference type="EMBL" id="JAWDGP010000091">
    <property type="protein sequence ID" value="KAK3803749.1"/>
    <property type="molecule type" value="Genomic_DNA"/>
</dbReference>
<gene>
    <name evidence="1" type="ORF">RRG08_029677</name>
</gene>
<name>A0AAE1BD51_9GAST</name>
<dbReference type="Pfam" id="PF15074">
    <property type="entry name" value="CFAP90"/>
    <property type="match status" value="1"/>
</dbReference>
<evidence type="ECO:0000313" key="1">
    <source>
        <dbReference type="EMBL" id="KAK3803749.1"/>
    </source>
</evidence>
<proteinExistence type="predicted"/>
<keyword evidence="2" id="KW-1185">Reference proteome</keyword>
<dbReference type="InterPro" id="IPR027901">
    <property type="entry name" value="CFAP90"/>
</dbReference>
<organism evidence="1 2">
    <name type="scientific">Elysia crispata</name>
    <name type="common">lettuce slug</name>
    <dbReference type="NCBI Taxonomy" id="231223"/>
    <lineage>
        <taxon>Eukaryota</taxon>
        <taxon>Metazoa</taxon>
        <taxon>Spiralia</taxon>
        <taxon>Lophotrochozoa</taxon>
        <taxon>Mollusca</taxon>
        <taxon>Gastropoda</taxon>
        <taxon>Heterobranchia</taxon>
        <taxon>Euthyneura</taxon>
        <taxon>Panpulmonata</taxon>
        <taxon>Sacoglossa</taxon>
        <taxon>Placobranchoidea</taxon>
        <taxon>Plakobranchidae</taxon>
        <taxon>Elysia</taxon>
    </lineage>
</organism>
<sequence length="158" mass="18585">MSITGIYSQDVYRQRELVKKEKRLAESHVIAQLCTESRWPYTATLTPQQITCMRDSYYGHRLLPTALKQTGAYDRIYQPEEGWDQRARMPSRHFLEPLQISARQEERHRNPVVCANSVYGHRAKSFYDFQSKENRKISCTKNFLFKSGCSLPPLPRRN</sequence>
<accession>A0AAE1BD51</accession>
<reference evidence="1" key="1">
    <citation type="journal article" date="2023" name="G3 (Bethesda)">
        <title>A reference genome for the long-term kleptoplast-retaining sea slug Elysia crispata morphotype clarki.</title>
        <authorList>
            <person name="Eastman K.E."/>
            <person name="Pendleton A.L."/>
            <person name="Shaikh M.A."/>
            <person name="Suttiyut T."/>
            <person name="Ogas R."/>
            <person name="Tomko P."/>
            <person name="Gavelis G."/>
            <person name="Widhalm J.R."/>
            <person name="Wisecaver J.H."/>
        </authorList>
    </citation>
    <scope>NUCLEOTIDE SEQUENCE</scope>
    <source>
        <strain evidence="1">ECLA1</strain>
    </source>
</reference>
<dbReference type="AlphaFoldDB" id="A0AAE1BD51"/>
<evidence type="ECO:0000313" key="2">
    <source>
        <dbReference type="Proteomes" id="UP001283361"/>
    </source>
</evidence>
<protein>
    <submittedName>
        <fullName evidence="1">Uncharacterized protein</fullName>
    </submittedName>
</protein>
<dbReference type="Proteomes" id="UP001283361">
    <property type="component" value="Unassembled WGS sequence"/>
</dbReference>